<dbReference type="STRING" id="525918.SAMN05660964_00675"/>
<evidence type="ECO:0000313" key="3">
    <source>
        <dbReference type="Proteomes" id="UP000199397"/>
    </source>
</evidence>
<dbReference type="InterPro" id="IPR036873">
    <property type="entry name" value="Rhodanese-like_dom_sf"/>
</dbReference>
<dbReference type="OrthoDB" id="9811849at2"/>
<organism evidence="2 3">
    <name type="scientific">Thiothrix caldifontis</name>
    <dbReference type="NCBI Taxonomy" id="525918"/>
    <lineage>
        <taxon>Bacteria</taxon>
        <taxon>Pseudomonadati</taxon>
        <taxon>Pseudomonadota</taxon>
        <taxon>Gammaproteobacteria</taxon>
        <taxon>Thiotrichales</taxon>
        <taxon>Thiotrichaceae</taxon>
        <taxon>Thiothrix</taxon>
    </lineage>
</organism>
<dbReference type="PANTHER" id="PTHR43031">
    <property type="entry name" value="FAD-DEPENDENT OXIDOREDUCTASE"/>
    <property type="match status" value="1"/>
</dbReference>
<feature type="domain" description="Rhodanese" evidence="1">
    <location>
        <begin position="18"/>
        <end position="106"/>
    </location>
</feature>
<keyword evidence="2" id="KW-0808">Transferase</keyword>
<protein>
    <submittedName>
        <fullName evidence="2">Rhodanese-related sulfurtransferase</fullName>
    </submittedName>
</protein>
<keyword evidence="3" id="KW-1185">Reference proteome</keyword>
<dbReference type="Pfam" id="PF00581">
    <property type="entry name" value="Rhodanese"/>
    <property type="match status" value="1"/>
</dbReference>
<dbReference type="SMART" id="SM00450">
    <property type="entry name" value="RHOD"/>
    <property type="match status" value="1"/>
</dbReference>
<reference evidence="2 3" key="1">
    <citation type="submission" date="2016-10" db="EMBL/GenBank/DDBJ databases">
        <authorList>
            <person name="de Groot N.N."/>
        </authorList>
    </citation>
    <scope>NUCLEOTIDE SEQUENCE [LARGE SCALE GENOMIC DNA]</scope>
    <source>
        <strain evidence="2 3">DSM 21228</strain>
    </source>
</reference>
<dbReference type="Proteomes" id="UP000199397">
    <property type="component" value="Unassembled WGS sequence"/>
</dbReference>
<proteinExistence type="predicted"/>
<dbReference type="EMBL" id="FNQP01000003">
    <property type="protein sequence ID" value="SDZ97994.1"/>
    <property type="molecule type" value="Genomic_DNA"/>
</dbReference>
<dbReference type="AlphaFoldDB" id="A0A1H3XH56"/>
<sequence>MFGIREVDAAGLKKMLDSGEKVHLIDVRSASEVAQGIIEGSEFMPLHTLPLRMNDLPKDETIVFYCRSGARSAQACMFLAQNTGIEAVNLRGGIISWYQSGMKVVLPNAA</sequence>
<dbReference type="SUPFAM" id="SSF52821">
    <property type="entry name" value="Rhodanese/Cell cycle control phosphatase"/>
    <property type="match status" value="1"/>
</dbReference>
<dbReference type="InterPro" id="IPR050229">
    <property type="entry name" value="GlpE_sulfurtransferase"/>
</dbReference>
<dbReference type="PROSITE" id="PS50206">
    <property type="entry name" value="RHODANESE_3"/>
    <property type="match status" value="1"/>
</dbReference>
<evidence type="ECO:0000313" key="2">
    <source>
        <dbReference type="EMBL" id="SDZ97994.1"/>
    </source>
</evidence>
<gene>
    <name evidence="2" type="ORF">SAMN05660964_00675</name>
</gene>
<dbReference type="CDD" id="cd00158">
    <property type="entry name" value="RHOD"/>
    <property type="match status" value="1"/>
</dbReference>
<name>A0A1H3XH56_9GAMM</name>
<dbReference type="InterPro" id="IPR001763">
    <property type="entry name" value="Rhodanese-like_dom"/>
</dbReference>
<dbReference type="PANTHER" id="PTHR43031:SF1">
    <property type="entry name" value="PYRIDINE NUCLEOTIDE-DISULPHIDE OXIDOREDUCTASE"/>
    <property type="match status" value="1"/>
</dbReference>
<dbReference type="Gene3D" id="3.40.250.10">
    <property type="entry name" value="Rhodanese-like domain"/>
    <property type="match status" value="1"/>
</dbReference>
<dbReference type="RefSeq" id="WP_093065405.1">
    <property type="nucleotide sequence ID" value="NZ_FNQP01000003.1"/>
</dbReference>
<accession>A0A1H3XH56</accession>
<evidence type="ECO:0000259" key="1">
    <source>
        <dbReference type="PROSITE" id="PS50206"/>
    </source>
</evidence>
<dbReference type="GO" id="GO:0016740">
    <property type="term" value="F:transferase activity"/>
    <property type="evidence" value="ECO:0007669"/>
    <property type="project" value="UniProtKB-KW"/>
</dbReference>